<sequence length="80" mass="8740">MPLLKIVRPHTIVNLVAGRYLIRGCGVGWEGLLPAAGTRGVLDMALAHARDTWLTPLPAVSSRSQETDAFIRNCRLSFIV</sequence>
<keyword evidence="2" id="KW-1185">Reference proteome</keyword>
<organism evidence="1 2">
    <name type="scientific">Portunus trituberculatus</name>
    <name type="common">Swimming crab</name>
    <name type="synonym">Neptunus trituberculatus</name>
    <dbReference type="NCBI Taxonomy" id="210409"/>
    <lineage>
        <taxon>Eukaryota</taxon>
        <taxon>Metazoa</taxon>
        <taxon>Ecdysozoa</taxon>
        <taxon>Arthropoda</taxon>
        <taxon>Crustacea</taxon>
        <taxon>Multicrustacea</taxon>
        <taxon>Malacostraca</taxon>
        <taxon>Eumalacostraca</taxon>
        <taxon>Eucarida</taxon>
        <taxon>Decapoda</taxon>
        <taxon>Pleocyemata</taxon>
        <taxon>Brachyura</taxon>
        <taxon>Eubrachyura</taxon>
        <taxon>Portunoidea</taxon>
        <taxon>Portunidae</taxon>
        <taxon>Portuninae</taxon>
        <taxon>Portunus</taxon>
    </lineage>
</organism>
<proteinExistence type="predicted"/>
<dbReference type="Proteomes" id="UP000324222">
    <property type="component" value="Unassembled WGS sequence"/>
</dbReference>
<gene>
    <name evidence="1" type="ORF">E2C01_034694</name>
</gene>
<comment type="caution">
    <text evidence="1">The sequence shown here is derived from an EMBL/GenBank/DDBJ whole genome shotgun (WGS) entry which is preliminary data.</text>
</comment>
<evidence type="ECO:0000313" key="1">
    <source>
        <dbReference type="EMBL" id="MPC41110.1"/>
    </source>
</evidence>
<dbReference type="EMBL" id="VSRR010004932">
    <property type="protein sequence ID" value="MPC41110.1"/>
    <property type="molecule type" value="Genomic_DNA"/>
</dbReference>
<accession>A0A5B7F189</accession>
<reference evidence="1 2" key="1">
    <citation type="submission" date="2019-05" db="EMBL/GenBank/DDBJ databases">
        <title>Another draft genome of Portunus trituberculatus and its Hox gene families provides insights of decapod evolution.</title>
        <authorList>
            <person name="Jeong J.-H."/>
            <person name="Song I."/>
            <person name="Kim S."/>
            <person name="Choi T."/>
            <person name="Kim D."/>
            <person name="Ryu S."/>
            <person name="Kim W."/>
        </authorList>
    </citation>
    <scope>NUCLEOTIDE SEQUENCE [LARGE SCALE GENOMIC DNA]</scope>
    <source>
        <tissue evidence="1">Muscle</tissue>
    </source>
</reference>
<name>A0A5B7F189_PORTR</name>
<dbReference type="AlphaFoldDB" id="A0A5B7F189"/>
<protein>
    <submittedName>
        <fullName evidence="1">Uncharacterized protein</fullName>
    </submittedName>
</protein>
<evidence type="ECO:0000313" key="2">
    <source>
        <dbReference type="Proteomes" id="UP000324222"/>
    </source>
</evidence>